<feature type="compositionally biased region" description="Basic and acidic residues" evidence="1">
    <location>
        <begin position="185"/>
        <end position="205"/>
    </location>
</feature>
<feature type="region of interest" description="Disordered" evidence="1">
    <location>
        <begin position="158"/>
        <end position="219"/>
    </location>
</feature>
<dbReference type="InParanoid" id="T1I241"/>
<sequence length="232" mass="27426">MKRLPNNPSYSRDSGNYRSRLNYHFDKDANSLRDEQNKDSRPYLKWCKDILQEDPNARFQRMQKLFWDRLDPKDDIRLIAKTSNRNARIPVYDGVTPIGKEGISKVWLCSICNVLILDTTDKKLHLKQKNHYKRYANFCKKYADEKLLKLELEKKAKKEKKERKSSKKNLDTTSSSKQSEDNMEENEKGIKSAKANKEVTKDKQNKLQNQEKSPRIDETISIEESLNYDFLE</sequence>
<organism evidence="2 3">
    <name type="scientific">Rhodnius prolixus</name>
    <name type="common">Triatomid bug</name>
    <dbReference type="NCBI Taxonomy" id="13249"/>
    <lineage>
        <taxon>Eukaryota</taxon>
        <taxon>Metazoa</taxon>
        <taxon>Ecdysozoa</taxon>
        <taxon>Arthropoda</taxon>
        <taxon>Hexapoda</taxon>
        <taxon>Insecta</taxon>
        <taxon>Pterygota</taxon>
        <taxon>Neoptera</taxon>
        <taxon>Paraneoptera</taxon>
        <taxon>Hemiptera</taxon>
        <taxon>Heteroptera</taxon>
        <taxon>Panheteroptera</taxon>
        <taxon>Cimicomorpha</taxon>
        <taxon>Reduviidae</taxon>
        <taxon>Triatominae</taxon>
        <taxon>Rhodnius</taxon>
    </lineage>
</organism>
<evidence type="ECO:0000256" key="1">
    <source>
        <dbReference type="SAM" id="MobiDB-lite"/>
    </source>
</evidence>
<dbReference type="HOGENOM" id="CLU_1295797_0_0_1"/>
<dbReference type="Proteomes" id="UP000015103">
    <property type="component" value="Unassembled WGS sequence"/>
</dbReference>
<accession>T1I241</accession>
<name>T1I241_RHOPR</name>
<dbReference type="EMBL" id="ACPB03000289">
    <property type="status" value="NOT_ANNOTATED_CDS"/>
    <property type="molecule type" value="Genomic_DNA"/>
</dbReference>
<evidence type="ECO:0000313" key="3">
    <source>
        <dbReference type="Proteomes" id="UP000015103"/>
    </source>
</evidence>
<feature type="compositionally biased region" description="Basic residues" evidence="1">
    <location>
        <begin position="158"/>
        <end position="167"/>
    </location>
</feature>
<dbReference type="AlphaFoldDB" id="T1I241"/>
<reference evidence="2" key="1">
    <citation type="submission" date="2015-05" db="UniProtKB">
        <authorList>
            <consortium name="EnsemblMetazoa"/>
        </authorList>
    </citation>
    <scope>IDENTIFICATION</scope>
</reference>
<protein>
    <submittedName>
        <fullName evidence="2">U1-type domain-containing protein</fullName>
    </submittedName>
</protein>
<dbReference type="VEuPathDB" id="VectorBase:RPRC010361"/>
<keyword evidence="3" id="KW-1185">Reference proteome</keyword>
<evidence type="ECO:0000313" key="2">
    <source>
        <dbReference type="EnsemblMetazoa" id="RPRC010361-PA"/>
    </source>
</evidence>
<proteinExistence type="predicted"/>
<dbReference type="EnsemblMetazoa" id="RPRC010361-RA">
    <property type="protein sequence ID" value="RPRC010361-PA"/>
    <property type="gene ID" value="RPRC010361"/>
</dbReference>